<comment type="caution">
    <text evidence="1">The sequence shown here is derived from an EMBL/GenBank/DDBJ whole genome shotgun (WGS) entry which is preliminary data.</text>
</comment>
<keyword evidence="2" id="KW-1185">Reference proteome</keyword>
<gene>
    <name evidence="1" type="ORF">JRQ81_013239</name>
</gene>
<evidence type="ECO:0000313" key="2">
    <source>
        <dbReference type="Proteomes" id="UP001142489"/>
    </source>
</evidence>
<sequence length="166" mass="19976">MEMDKAAHVLRLRHVEEKRDQDLREVIIPPLAEKLGLEAQAFEKEIESMYRVNSKFAKKHRIPRDIRINFVRRSTKDKFLKLTNDKPLVILDKEVILLKEIPKNIRETRKQYRFLTDKLNQHNIRFKYLTPEGILVNLKSKNIKLEMVEEAERFDRQHFKKRSTQG</sequence>
<proteinExistence type="predicted"/>
<dbReference type="EMBL" id="JAPFRF010000004">
    <property type="protein sequence ID" value="KAJ7335298.1"/>
    <property type="molecule type" value="Genomic_DNA"/>
</dbReference>
<organism evidence="1 2">
    <name type="scientific">Phrynocephalus forsythii</name>
    <dbReference type="NCBI Taxonomy" id="171643"/>
    <lineage>
        <taxon>Eukaryota</taxon>
        <taxon>Metazoa</taxon>
        <taxon>Chordata</taxon>
        <taxon>Craniata</taxon>
        <taxon>Vertebrata</taxon>
        <taxon>Euteleostomi</taxon>
        <taxon>Lepidosauria</taxon>
        <taxon>Squamata</taxon>
        <taxon>Bifurcata</taxon>
        <taxon>Unidentata</taxon>
        <taxon>Episquamata</taxon>
        <taxon>Toxicofera</taxon>
        <taxon>Iguania</taxon>
        <taxon>Acrodonta</taxon>
        <taxon>Agamidae</taxon>
        <taxon>Agaminae</taxon>
        <taxon>Phrynocephalus</taxon>
    </lineage>
</organism>
<dbReference type="Proteomes" id="UP001142489">
    <property type="component" value="Unassembled WGS sequence"/>
</dbReference>
<dbReference type="OrthoDB" id="9050323at2759"/>
<dbReference type="AlphaFoldDB" id="A0A9Q1B3V1"/>
<name>A0A9Q1B3V1_9SAUR</name>
<evidence type="ECO:0000313" key="1">
    <source>
        <dbReference type="EMBL" id="KAJ7335298.1"/>
    </source>
</evidence>
<accession>A0A9Q1B3V1</accession>
<feature type="non-terminal residue" evidence="1">
    <location>
        <position position="166"/>
    </location>
</feature>
<reference evidence="1" key="1">
    <citation type="journal article" date="2023" name="DNA Res.">
        <title>Chromosome-level genome assembly of Phrynocephalus forsythii using third-generation DNA sequencing and Hi-C analysis.</title>
        <authorList>
            <person name="Qi Y."/>
            <person name="Zhao W."/>
            <person name="Zhao Y."/>
            <person name="Niu C."/>
            <person name="Cao S."/>
            <person name="Zhang Y."/>
        </authorList>
    </citation>
    <scope>NUCLEOTIDE SEQUENCE</scope>
    <source>
        <tissue evidence="1">Muscle</tissue>
    </source>
</reference>
<dbReference type="Gene3D" id="3.30.70.1820">
    <property type="entry name" value="L1 transposable element, RRM domain"/>
    <property type="match status" value="1"/>
</dbReference>
<protein>
    <submittedName>
        <fullName evidence="1">Uncharacterized protein</fullName>
    </submittedName>
</protein>